<evidence type="ECO:0000256" key="1">
    <source>
        <dbReference type="ARBA" id="ARBA00000085"/>
    </source>
</evidence>
<dbReference type="InterPro" id="IPR036097">
    <property type="entry name" value="HisK_dim/P_sf"/>
</dbReference>
<feature type="domain" description="Histidine kinase" evidence="16">
    <location>
        <begin position="247"/>
        <end position="440"/>
    </location>
</feature>
<dbReference type="InterPro" id="IPR050398">
    <property type="entry name" value="HssS/ArlS-like"/>
</dbReference>
<evidence type="ECO:0000259" key="16">
    <source>
        <dbReference type="PROSITE" id="PS50109"/>
    </source>
</evidence>
<keyword evidence="5" id="KW-0597">Phosphoprotein</keyword>
<dbReference type="PROSITE" id="PS50109">
    <property type="entry name" value="HIS_KIN"/>
    <property type="match status" value="1"/>
</dbReference>
<comment type="catalytic activity">
    <reaction evidence="1">
        <text>ATP + protein L-histidine = ADP + protein N-phospho-L-histidine.</text>
        <dbReference type="EC" id="2.7.13.3"/>
    </reaction>
</comment>
<feature type="coiled-coil region" evidence="14">
    <location>
        <begin position="220"/>
        <end position="247"/>
    </location>
</feature>
<keyword evidence="19" id="KW-1185">Reference proteome</keyword>
<evidence type="ECO:0000256" key="10">
    <source>
        <dbReference type="ARBA" id="ARBA00022840"/>
    </source>
</evidence>
<evidence type="ECO:0000256" key="5">
    <source>
        <dbReference type="ARBA" id="ARBA00022553"/>
    </source>
</evidence>
<dbReference type="InterPro" id="IPR003661">
    <property type="entry name" value="HisK_dim/P_dom"/>
</dbReference>
<dbReference type="CDD" id="cd00082">
    <property type="entry name" value="HisKA"/>
    <property type="match status" value="1"/>
</dbReference>
<dbReference type="EMBL" id="JAOVQM010000001">
    <property type="protein sequence ID" value="MCV2231464.1"/>
    <property type="molecule type" value="Genomic_DNA"/>
</dbReference>
<keyword evidence="13 15" id="KW-0472">Membrane</keyword>
<keyword evidence="10" id="KW-0067">ATP-binding</keyword>
<evidence type="ECO:0000256" key="9">
    <source>
        <dbReference type="ARBA" id="ARBA00022777"/>
    </source>
</evidence>
<organism evidence="18 19">
    <name type="scientific">Paracholeplasma manati</name>
    <dbReference type="NCBI Taxonomy" id="591373"/>
    <lineage>
        <taxon>Bacteria</taxon>
        <taxon>Bacillati</taxon>
        <taxon>Mycoplasmatota</taxon>
        <taxon>Mollicutes</taxon>
        <taxon>Acholeplasmatales</taxon>
        <taxon>Acholeplasmataceae</taxon>
        <taxon>Paracholeplasma</taxon>
    </lineage>
</organism>
<keyword evidence="12" id="KW-0902">Two-component regulatory system</keyword>
<keyword evidence="14" id="KW-0175">Coiled coil</keyword>
<feature type="transmembrane region" description="Helical" evidence="15">
    <location>
        <begin position="164"/>
        <end position="185"/>
    </location>
</feature>
<comment type="caution">
    <text evidence="18">The sequence shown here is derived from an EMBL/GenBank/DDBJ whole genome shotgun (WGS) entry which is preliminary data.</text>
</comment>
<evidence type="ECO:0000256" key="11">
    <source>
        <dbReference type="ARBA" id="ARBA00022989"/>
    </source>
</evidence>
<keyword evidence="6" id="KW-0808">Transferase</keyword>
<dbReference type="GO" id="GO:0016301">
    <property type="term" value="F:kinase activity"/>
    <property type="evidence" value="ECO:0007669"/>
    <property type="project" value="UniProtKB-KW"/>
</dbReference>
<dbReference type="PANTHER" id="PTHR45528:SF1">
    <property type="entry name" value="SENSOR HISTIDINE KINASE CPXA"/>
    <property type="match status" value="1"/>
</dbReference>
<evidence type="ECO:0000256" key="4">
    <source>
        <dbReference type="ARBA" id="ARBA00022475"/>
    </source>
</evidence>
<evidence type="ECO:0000256" key="6">
    <source>
        <dbReference type="ARBA" id="ARBA00022679"/>
    </source>
</evidence>
<dbReference type="SUPFAM" id="SSF47384">
    <property type="entry name" value="Homodimeric domain of signal transducing histidine kinase"/>
    <property type="match status" value="1"/>
</dbReference>
<dbReference type="EC" id="2.7.13.3" evidence="3"/>
<dbReference type="InterPro" id="IPR003660">
    <property type="entry name" value="HAMP_dom"/>
</dbReference>
<evidence type="ECO:0000256" key="2">
    <source>
        <dbReference type="ARBA" id="ARBA00004651"/>
    </source>
</evidence>
<gene>
    <name evidence="18" type="ORF">N7548_01305</name>
</gene>
<reference evidence="18" key="1">
    <citation type="submission" date="2022-09" db="EMBL/GenBank/DDBJ databases">
        <title>Novel Mycoplasma species identified in domestic and wild animals.</title>
        <authorList>
            <person name="Volokhov D.V."/>
            <person name="Furtak V.A."/>
            <person name="Zagorodnyaya T.A."/>
        </authorList>
    </citation>
    <scope>NUCLEOTIDE SEQUENCE</scope>
    <source>
        <strain evidence="18">Oakley</strain>
    </source>
</reference>
<dbReference type="Gene3D" id="1.10.287.130">
    <property type="match status" value="1"/>
</dbReference>
<evidence type="ECO:0000313" key="19">
    <source>
        <dbReference type="Proteomes" id="UP001177160"/>
    </source>
</evidence>
<dbReference type="CDD" id="cd00075">
    <property type="entry name" value="HATPase"/>
    <property type="match status" value="1"/>
</dbReference>
<dbReference type="SUPFAM" id="SSF55874">
    <property type="entry name" value="ATPase domain of HSP90 chaperone/DNA topoisomerase II/histidine kinase"/>
    <property type="match status" value="1"/>
</dbReference>
<evidence type="ECO:0000313" key="18">
    <source>
        <dbReference type="EMBL" id="MCV2231464.1"/>
    </source>
</evidence>
<keyword evidence="7 15" id="KW-0812">Transmembrane</keyword>
<keyword evidence="8" id="KW-0547">Nucleotide-binding</keyword>
<evidence type="ECO:0000256" key="7">
    <source>
        <dbReference type="ARBA" id="ARBA00022692"/>
    </source>
</evidence>
<evidence type="ECO:0000256" key="8">
    <source>
        <dbReference type="ARBA" id="ARBA00022741"/>
    </source>
</evidence>
<dbReference type="Proteomes" id="UP001177160">
    <property type="component" value="Unassembled WGS sequence"/>
</dbReference>
<proteinExistence type="predicted"/>
<keyword evidence="9 18" id="KW-0418">Kinase</keyword>
<dbReference type="Gene3D" id="3.30.565.10">
    <property type="entry name" value="Histidine kinase-like ATPase, C-terminal domain"/>
    <property type="match status" value="1"/>
</dbReference>
<feature type="transmembrane region" description="Helical" evidence="15">
    <location>
        <begin position="12"/>
        <end position="30"/>
    </location>
</feature>
<evidence type="ECO:0000256" key="3">
    <source>
        <dbReference type="ARBA" id="ARBA00012438"/>
    </source>
</evidence>
<evidence type="ECO:0000256" key="14">
    <source>
        <dbReference type="SAM" id="Coils"/>
    </source>
</evidence>
<evidence type="ECO:0000259" key="17">
    <source>
        <dbReference type="PROSITE" id="PS50885"/>
    </source>
</evidence>
<dbReference type="SMART" id="SM00387">
    <property type="entry name" value="HATPase_c"/>
    <property type="match status" value="1"/>
</dbReference>
<dbReference type="SMART" id="SM00388">
    <property type="entry name" value="HisKA"/>
    <property type="match status" value="1"/>
</dbReference>
<dbReference type="RefSeq" id="WP_263607585.1">
    <property type="nucleotide sequence ID" value="NZ_JAOVQM010000001.1"/>
</dbReference>
<evidence type="ECO:0000256" key="12">
    <source>
        <dbReference type="ARBA" id="ARBA00023012"/>
    </source>
</evidence>
<dbReference type="PROSITE" id="PS50885">
    <property type="entry name" value="HAMP"/>
    <property type="match status" value="1"/>
</dbReference>
<dbReference type="InterPro" id="IPR005467">
    <property type="entry name" value="His_kinase_dom"/>
</dbReference>
<keyword evidence="11 15" id="KW-1133">Transmembrane helix</keyword>
<accession>A0ABT2Y404</accession>
<sequence>MKKFKLSTQVVILFTTVTILSSMIFGYISWRNYQTVYLGLARNQVETYLEASIELPKDREDYLGYILVTVNRVSTFRADVTNRIVSPNANAMLDGDIERINRIIEAAYLGDFIYSDSTGIYYLDIQERLIIDTETSEYMIAVMDNSYIDSIKASTMREEVLTTFLGTFLSFAIIVFIGNTIIAMWSRQTAARIRHIQKEVSTFNKTGYENKVHLDGEDEIAELARSVEDLRLEIRENEKTKQEMFQNVSHDLKTPISVIQSYAEAMMDGTTDVGDAKIIIKQTEKLQSKVRMLLELNKINNIEMNHTLEEVNMKDIIINVIQNNKHRFGSVEVITDLDHSKYIGVKEYFYTSVENLIDNAIRYAKTKIVITMKNGTLSFYNDGPAIEDKYIKDGFKPYEKGSKGQFGIGMSIVQKTFNRFGFSLSVENVDNGVKFTIKKL</sequence>
<keyword evidence="4" id="KW-1003">Cell membrane</keyword>
<dbReference type="Pfam" id="PF02518">
    <property type="entry name" value="HATPase_c"/>
    <property type="match status" value="1"/>
</dbReference>
<protein>
    <recommendedName>
        <fullName evidence="3">histidine kinase</fullName>
        <ecNumber evidence="3">2.7.13.3</ecNumber>
    </recommendedName>
</protein>
<name>A0ABT2Y404_9MOLU</name>
<dbReference type="InterPro" id="IPR036890">
    <property type="entry name" value="HATPase_C_sf"/>
</dbReference>
<dbReference type="InterPro" id="IPR003594">
    <property type="entry name" value="HATPase_dom"/>
</dbReference>
<evidence type="ECO:0000256" key="15">
    <source>
        <dbReference type="SAM" id="Phobius"/>
    </source>
</evidence>
<feature type="domain" description="HAMP" evidence="17">
    <location>
        <begin position="187"/>
        <end position="239"/>
    </location>
</feature>
<dbReference type="PANTHER" id="PTHR45528">
    <property type="entry name" value="SENSOR HISTIDINE KINASE CPXA"/>
    <property type="match status" value="1"/>
</dbReference>
<evidence type="ECO:0000256" key="13">
    <source>
        <dbReference type="ARBA" id="ARBA00023136"/>
    </source>
</evidence>
<comment type="subcellular location">
    <subcellularLocation>
        <location evidence="2">Cell membrane</location>
        <topology evidence="2">Multi-pass membrane protein</topology>
    </subcellularLocation>
</comment>
<dbReference type="Pfam" id="PF00512">
    <property type="entry name" value="HisKA"/>
    <property type="match status" value="1"/>
</dbReference>